<dbReference type="Gene3D" id="3.40.50.720">
    <property type="entry name" value="NAD(P)-binding Rossmann-like Domain"/>
    <property type="match status" value="2"/>
</dbReference>
<dbReference type="FunFam" id="3.30.70.260:FF:000008">
    <property type="entry name" value="D-3-phosphoglycerate dehydrogenase, chloroplastic"/>
    <property type="match status" value="1"/>
</dbReference>
<dbReference type="EMBL" id="FAXA01000395">
    <property type="protein sequence ID" value="CUV03351.1"/>
    <property type="molecule type" value="Genomic_DNA"/>
</dbReference>
<dbReference type="PANTHER" id="PTHR42938">
    <property type="entry name" value="FORMATE DEHYDROGENASE 1"/>
    <property type="match status" value="1"/>
</dbReference>
<feature type="domain" description="ACT" evidence="7">
    <location>
        <begin position="453"/>
        <end position="525"/>
    </location>
</feature>
<comment type="similarity">
    <text evidence="2">Belongs to the D-isomer specific 2-hydroxyacid dehydrogenase family.</text>
</comment>
<dbReference type="Pfam" id="PF00389">
    <property type="entry name" value="2-Hacid_dh"/>
    <property type="match status" value="1"/>
</dbReference>
<sequence length="528" mass="56398">MPKILVADPIGAEGVELLESRAEVDVKTGMKPLELMAIIGEYDGLVVRSETKVTKEVIETAKLLKVVGRAGIGVDNIDLEAATSAGIAVVNAPTGNTVAAAEHTMALMLALSRNVPSAHQSLKSGEWKRSTFMGVEVRNKTLGICGLGRVGSEVARRAQSFDMKLVGYDPFVSPDYAKRMGIDLLSLEELLAQADFITLHTPLTDGTRNMIGAEQVALLKFGARLINVARGELVNEQAILNGLESGQLGGVALDVFAQEPPQNTELVGHPKVVVTPHLGASTEEAQREVAIEASEQVLAVLNGEPARNTVNAPFVAPEVHVVLAPYVPVATAVGKLLTHLADGQFLGITISYEGEIAEHDTRSLQAAVLAGLMEPITTGQVNLINAPVLARERGLNITEQHNTSAQEYSSLVSATIETTEGKITLAGTSLRNEPHIVKIDDYWLDIVPTTPYMLFVDNQDQPGSIGAVGMIAGRHNINISFMEVGRLALRGRAMMVIGLDDPVPPEVIAEIQDLGHIYNVRLAHLGHL</sequence>
<dbReference type="SUPFAM" id="SSF52283">
    <property type="entry name" value="Formate/glycerate dehydrogenase catalytic domain-like"/>
    <property type="match status" value="1"/>
</dbReference>
<dbReference type="SUPFAM" id="SSF143548">
    <property type="entry name" value="Serine metabolism enzymes domain"/>
    <property type="match status" value="1"/>
</dbReference>
<dbReference type="Gene3D" id="3.30.70.260">
    <property type="match status" value="1"/>
</dbReference>
<dbReference type="GO" id="GO:0009536">
    <property type="term" value="C:plastid"/>
    <property type="evidence" value="ECO:0007669"/>
    <property type="project" value="UniProtKB-ARBA"/>
</dbReference>
<protein>
    <recommendedName>
        <fullName evidence="3">phosphoglycerate dehydrogenase</fullName>
        <ecNumber evidence="3">1.1.1.95</ecNumber>
    </recommendedName>
</protein>
<dbReference type="Gene3D" id="3.30.1330.90">
    <property type="entry name" value="D-3-phosphoglycerate dehydrogenase, domain 3"/>
    <property type="match status" value="1"/>
</dbReference>
<dbReference type="InterPro" id="IPR006139">
    <property type="entry name" value="D-isomer_2_OHA_DH_cat_dom"/>
</dbReference>
<evidence type="ECO:0000256" key="6">
    <source>
        <dbReference type="ARBA" id="ARBA00048731"/>
    </source>
</evidence>
<dbReference type="PANTHER" id="PTHR42938:SF47">
    <property type="entry name" value="HYDROXYPYRUVATE REDUCTASE"/>
    <property type="match status" value="1"/>
</dbReference>
<dbReference type="Pfam" id="PF19304">
    <property type="entry name" value="PGDH_inter"/>
    <property type="match status" value="1"/>
</dbReference>
<dbReference type="PROSITE" id="PS51671">
    <property type="entry name" value="ACT"/>
    <property type="match status" value="1"/>
</dbReference>
<dbReference type="PROSITE" id="PS00671">
    <property type="entry name" value="D_2_HYDROXYACID_DH_3"/>
    <property type="match status" value="1"/>
</dbReference>
<dbReference type="SUPFAM" id="SSF51735">
    <property type="entry name" value="NAD(P)-binding Rossmann-fold domains"/>
    <property type="match status" value="1"/>
</dbReference>
<evidence type="ECO:0000256" key="2">
    <source>
        <dbReference type="ARBA" id="ARBA00005854"/>
    </source>
</evidence>
<evidence type="ECO:0000256" key="3">
    <source>
        <dbReference type="ARBA" id="ARBA00013143"/>
    </source>
</evidence>
<comment type="pathway">
    <text evidence="1">Amino-acid biosynthesis; L-serine biosynthesis; L-serine from 3-phospho-D-glycerate: step 1/3.</text>
</comment>
<dbReference type="FunFam" id="3.40.50.720:FF:000021">
    <property type="entry name" value="D-3-phosphoglycerate dehydrogenase"/>
    <property type="match status" value="1"/>
</dbReference>
<name>A0A160VAX7_9ZZZZ</name>
<dbReference type="InterPro" id="IPR045626">
    <property type="entry name" value="PGDH_ASB_dom"/>
</dbReference>
<dbReference type="GO" id="GO:0004617">
    <property type="term" value="F:phosphoglycerate dehydrogenase activity"/>
    <property type="evidence" value="ECO:0007669"/>
    <property type="project" value="UniProtKB-EC"/>
</dbReference>
<reference evidence="8" key="1">
    <citation type="submission" date="2015-10" db="EMBL/GenBank/DDBJ databases">
        <authorList>
            <person name="Gilbert D.G."/>
        </authorList>
    </citation>
    <scope>NUCLEOTIDE SEQUENCE</scope>
</reference>
<dbReference type="InterPro" id="IPR045865">
    <property type="entry name" value="ACT-like_dom_sf"/>
</dbReference>
<evidence type="ECO:0000259" key="7">
    <source>
        <dbReference type="PROSITE" id="PS51671"/>
    </source>
</evidence>
<dbReference type="SUPFAM" id="SSF55021">
    <property type="entry name" value="ACT-like"/>
    <property type="match status" value="1"/>
</dbReference>
<dbReference type="InterPro" id="IPR036291">
    <property type="entry name" value="NAD(P)-bd_dom_sf"/>
</dbReference>
<dbReference type="GO" id="GO:0006564">
    <property type="term" value="P:L-serine biosynthetic process"/>
    <property type="evidence" value="ECO:0007669"/>
    <property type="project" value="InterPro"/>
</dbReference>
<accession>A0A160VAX7</accession>
<keyword evidence="4 8" id="KW-0560">Oxidoreductase</keyword>
<dbReference type="NCBIfam" id="TIGR01327">
    <property type="entry name" value="PGDH"/>
    <property type="match status" value="1"/>
</dbReference>
<dbReference type="Pfam" id="PF01842">
    <property type="entry name" value="ACT"/>
    <property type="match status" value="1"/>
</dbReference>
<organism evidence="8">
    <name type="scientific">hydrothermal vent metagenome</name>
    <dbReference type="NCBI Taxonomy" id="652676"/>
    <lineage>
        <taxon>unclassified sequences</taxon>
        <taxon>metagenomes</taxon>
        <taxon>ecological metagenomes</taxon>
    </lineage>
</organism>
<dbReference type="InterPro" id="IPR002912">
    <property type="entry name" value="ACT_dom"/>
</dbReference>
<dbReference type="Pfam" id="PF02826">
    <property type="entry name" value="2-Hacid_dh_C"/>
    <property type="match status" value="1"/>
</dbReference>
<comment type="catalytic activity">
    <reaction evidence="6">
        <text>(2R)-3-phosphoglycerate + NAD(+) = 3-phosphooxypyruvate + NADH + H(+)</text>
        <dbReference type="Rhea" id="RHEA:12641"/>
        <dbReference type="ChEBI" id="CHEBI:15378"/>
        <dbReference type="ChEBI" id="CHEBI:18110"/>
        <dbReference type="ChEBI" id="CHEBI:57540"/>
        <dbReference type="ChEBI" id="CHEBI:57945"/>
        <dbReference type="ChEBI" id="CHEBI:58272"/>
        <dbReference type="EC" id="1.1.1.95"/>
    </reaction>
</comment>
<evidence type="ECO:0000256" key="5">
    <source>
        <dbReference type="ARBA" id="ARBA00023027"/>
    </source>
</evidence>
<dbReference type="FunFam" id="3.30.1330.90:FF:000003">
    <property type="entry name" value="D-3-phosphoglycerate dehydrogenase"/>
    <property type="match status" value="1"/>
</dbReference>
<dbReference type="GO" id="GO:0051287">
    <property type="term" value="F:NAD binding"/>
    <property type="evidence" value="ECO:0007669"/>
    <property type="project" value="InterPro"/>
</dbReference>
<dbReference type="EC" id="1.1.1.95" evidence="3"/>
<dbReference type="CDD" id="cd04902">
    <property type="entry name" value="ACT_3PGDH-xct"/>
    <property type="match status" value="1"/>
</dbReference>
<evidence type="ECO:0000313" key="8">
    <source>
        <dbReference type="EMBL" id="CUV03351.1"/>
    </source>
</evidence>
<gene>
    <name evidence="8" type="ORF">MGWOODY_Clf2828</name>
</gene>
<keyword evidence="5" id="KW-0520">NAD</keyword>
<dbReference type="InterPro" id="IPR029009">
    <property type="entry name" value="ASB_dom_sf"/>
</dbReference>
<evidence type="ECO:0000256" key="4">
    <source>
        <dbReference type="ARBA" id="ARBA00023002"/>
    </source>
</evidence>
<dbReference type="InterPro" id="IPR029753">
    <property type="entry name" value="D-isomer_DH_CS"/>
</dbReference>
<dbReference type="InterPro" id="IPR006236">
    <property type="entry name" value="PGDH"/>
</dbReference>
<proteinExistence type="inferred from homology"/>
<evidence type="ECO:0000256" key="1">
    <source>
        <dbReference type="ARBA" id="ARBA00005216"/>
    </source>
</evidence>
<dbReference type="CDD" id="cd12173">
    <property type="entry name" value="PGDH_4"/>
    <property type="match status" value="1"/>
</dbReference>
<dbReference type="UniPathway" id="UPA00135">
    <property type="reaction ID" value="UER00196"/>
</dbReference>
<dbReference type="InterPro" id="IPR006140">
    <property type="entry name" value="D-isomer_DH_NAD-bd"/>
</dbReference>
<dbReference type="PROSITE" id="PS00670">
    <property type="entry name" value="D_2_HYDROXYACID_DH_2"/>
    <property type="match status" value="1"/>
</dbReference>
<dbReference type="AlphaFoldDB" id="A0A160VAX7"/>